<dbReference type="SUPFAM" id="SSF161111">
    <property type="entry name" value="Cation efflux protein transmembrane domain-like"/>
    <property type="match status" value="1"/>
</dbReference>
<evidence type="ECO:0000256" key="2">
    <source>
        <dbReference type="ARBA" id="ARBA00022448"/>
    </source>
</evidence>
<feature type="compositionally biased region" description="Low complexity" evidence="6">
    <location>
        <begin position="8"/>
        <end position="22"/>
    </location>
</feature>
<keyword evidence="2" id="KW-0813">Transport</keyword>
<dbReference type="PANTHER" id="PTHR43840">
    <property type="entry name" value="MITOCHONDRIAL METAL TRANSPORTER 1-RELATED"/>
    <property type="match status" value="1"/>
</dbReference>
<evidence type="ECO:0000259" key="8">
    <source>
        <dbReference type="Pfam" id="PF01545"/>
    </source>
</evidence>
<dbReference type="AlphaFoldDB" id="A0AAD6J120"/>
<dbReference type="NCBIfam" id="TIGR01297">
    <property type="entry name" value="CDF"/>
    <property type="match status" value="1"/>
</dbReference>
<feature type="transmembrane region" description="Helical" evidence="7">
    <location>
        <begin position="394"/>
        <end position="414"/>
    </location>
</feature>
<feature type="transmembrane region" description="Helical" evidence="7">
    <location>
        <begin position="276"/>
        <end position="298"/>
    </location>
</feature>
<dbReference type="GO" id="GO:0098771">
    <property type="term" value="P:inorganic ion homeostasis"/>
    <property type="evidence" value="ECO:0007669"/>
    <property type="project" value="UniProtKB-ARBA"/>
</dbReference>
<dbReference type="SUPFAM" id="SSF160240">
    <property type="entry name" value="Cation efflux protein cytoplasmic domain-like"/>
    <property type="match status" value="1"/>
</dbReference>
<sequence length="534" mass="59283">MSDAAQQPAMSAPDSPTSAASPRGFSPPRRRATDGLLLDHHHLHIHPRDPAAHLPDFPSPRPVPPLLPSLVHRSPSFASLAAEGATANDDTLRRASRAMTSEALRSQRLVGTNNRRYQWERYRTSDEDLKKIKRRAVREYYEKLNTQIDRYLWVDQLLDSALVPRLLNSYSRIVTIPELEDEGEDDDAGQAGGSGSGSERNGSVGPNSPLRRRPSYVRKMAADEETALLDHAAWGREDGDKAEGIVKIAIYVNLVANTILLAGKVVATLLTSSLSVLASLVDSALDFLSTAIIGLTTYLIRRRDSQRYPIGRQRLEPIGVLVFAVIMIVSFTQVGVEALQRLFGKDHSLIQLTPPAITIMSLTVGIKGACYLWCRMVKSSSVQALAQDALTDVYFNTLSIFFPLLGFATGQWWLDPLGGLFLSLYVVVQWWRTSLEHIEHLSGAAASAEDRNLILYVCMRFAKSIRKITGVQAYYSGDALNVEAEILFDEDLPLRDSHDVAEALQLTIESIPFVDRAFVHTDYSRENPTTHLER</sequence>
<feature type="compositionally biased region" description="Acidic residues" evidence="6">
    <location>
        <begin position="178"/>
        <end position="188"/>
    </location>
</feature>
<organism evidence="9 10">
    <name type="scientific">Drechslerella dactyloides</name>
    <name type="common">Nematode-trapping fungus</name>
    <name type="synonym">Arthrobotrys dactyloides</name>
    <dbReference type="NCBI Taxonomy" id="74499"/>
    <lineage>
        <taxon>Eukaryota</taxon>
        <taxon>Fungi</taxon>
        <taxon>Dikarya</taxon>
        <taxon>Ascomycota</taxon>
        <taxon>Pezizomycotina</taxon>
        <taxon>Orbiliomycetes</taxon>
        <taxon>Orbiliales</taxon>
        <taxon>Orbiliaceae</taxon>
        <taxon>Drechslerella</taxon>
    </lineage>
</organism>
<keyword evidence="4 7" id="KW-1133">Transmembrane helix</keyword>
<evidence type="ECO:0000256" key="4">
    <source>
        <dbReference type="ARBA" id="ARBA00022989"/>
    </source>
</evidence>
<dbReference type="GO" id="GO:0030003">
    <property type="term" value="P:intracellular monoatomic cation homeostasis"/>
    <property type="evidence" value="ECO:0007669"/>
    <property type="project" value="UniProtKB-ARBA"/>
</dbReference>
<name>A0AAD6J120_DREDA</name>
<dbReference type="InterPro" id="IPR027469">
    <property type="entry name" value="Cation_efflux_TMD_sf"/>
</dbReference>
<gene>
    <name evidence="9" type="ORF">Dda_3293</name>
</gene>
<dbReference type="GO" id="GO:0016020">
    <property type="term" value="C:membrane"/>
    <property type="evidence" value="ECO:0007669"/>
    <property type="project" value="UniProtKB-SubCell"/>
</dbReference>
<protein>
    <submittedName>
        <fullName evidence="9">Metal tolerance protein</fullName>
    </submittedName>
</protein>
<keyword evidence="10" id="KW-1185">Reference proteome</keyword>
<evidence type="ECO:0000256" key="3">
    <source>
        <dbReference type="ARBA" id="ARBA00022692"/>
    </source>
</evidence>
<proteinExistence type="predicted"/>
<evidence type="ECO:0000256" key="6">
    <source>
        <dbReference type="SAM" id="MobiDB-lite"/>
    </source>
</evidence>
<feature type="region of interest" description="Disordered" evidence="6">
    <location>
        <begin position="178"/>
        <end position="215"/>
    </location>
</feature>
<comment type="subcellular location">
    <subcellularLocation>
        <location evidence="1">Membrane</location>
        <topology evidence="1">Multi-pass membrane protein</topology>
    </subcellularLocation>
</comment>
<dbReference type="Pfam" id="PF01545">
    <property type="entry name" value="Cation_efflux"/>
    <property type="match status" value="1"/>
</dbReference>
<evidence type="ECO:0000256" key="1">
    <source>
        <dbReference type="ARBA" id="ARBA00004141"/>
    </source>
</evidence>
<feature type="transmembrane region" description="Helical" evidence="7">
    <location>
        <begin position="356"/>
        <end position="374"/>
    </location>
</feature>
<dbReference type="Gene3D" id="1.20.1510.10">
    <property type="entry name" value="Cation efflux protein transmembrane domain"/>
    <property type="match status" value="1"/>
</dbReference>
<feature type="transmembrane region" description="Helical" evidence="7">
    <location>
        <begin position="248"/>
        <end position="270"/>
    </location>
</feature>
<evidence type="ECO:0000256" key="5">
    <source>
        <dbReference type="ARBA" id="ARBA00023136"/>
    </source>
</evidence>
<dbReference type="InterPro" id="IPR050291">
    <property type="entry name" value="CDF_Transporter"/>
</dbReference>
<keyword evidence="3 7" id="KW-0812">Transmembrane</keyword>
<dbReference type="PANTHER" id="PTHR43840:SF4">
    <property type="entry name" value="CDF DIVALENT METAL CATION TRANSPORTER (EUROFUNG)"/>
    <property type="match status" value="1"/>
</dbReference>
<dbReference type="Proteomes" id="UP001221413">
    <property type="component" value="Unassembled WGS sequence"/>
</dbReference>
<dbReference type="InterPro" id="IPR058533">
    <property type="entry name" value="Cation_efflux_TM"/>
</dbReference>
<dbReference type="InterPro" id="IPR036837">
    <property type="entry name" value="Cation_efflux_CTD_sf"/>
</dbReference>
<feature type="domain" description="Cation efflux protein transmembrane" evidence="8">
    <location>
        <begin position="251"/>
        <end position="440"/>
    </location>
</feature>
<evidence type="ECO:0000256" key="7">
    <source>
        <dbReference type="SAM" id="Phobius"/>
    </source>
</evidence>
<dbReference type="Gene3D" id="3.30.70.1350">
    <property type="entry name" value="Cation efflux protein, cytoplasmic domain"/>
    <property type="match status" value="1"/>
</dbReference>
<evidence type="ECO:0000313" key="9">
    <source>
        <dbReference type="EMBL" id="KAJ6262483.1"/>
    </source>
</evidence>
<dbReference type="EMBL" id="JAQGDS010000003">
    <property type="protein sequence ID" value="KAJ6262483.1"/>
    <property type="molecule type" value="Genomic_DNA"/>
</dbReference>
<dbReference type="GO" id="GO:0008324">
    <property type="term" value="F:monoatomic cation transmembrane transporter activity"/>
    <property type="evidence" value="ECO:0007669"/>
    <property type="project" value="InterPro"/>
</dbReference>
<reference evidence="9" key="1">
    <citation type="submission" date="2023-01" db="EMBL/GenBank/DDBJ databases">
        <title>The chitinases involved in constricting ring structure development in the nematode-trapping fungus Drechslerella dactyloides.</title>
        <authorList>
            <person name="Wang R."/>
            <person name="Zhang L."/>
            <person name="Tang P."/>
            <person name="Li S."/>
            <person name="Liang L."/>
        </authorList>
    </citation>
    <scope>NUCLEOTIDE SEQUENCE</scope>
    <source>
        <strain evidence="9">YMF1.00031</strain>
    </source>
</reference>
<dbReference type="InterPro" id="IPR002524">
    <property type="entry name" value="Cation_efflux"/>
</dbReference>
<comment type="caution">
    <text evidence="9">The sequence shown here is derived from an EMBL/GenBank/DDBJ whole genome shotgun (WGS) entry which is preliminary data.</text>
</comment>
<accession>A0AAD6J120</accession>
<feature type="transmembrane region" description="Helical" evidence="7">
    <location>
        <begin position="318"/>
        <end position="336"/>
    </location>
</feature>
<dbReference type="FunFam" id="1.20.1510.10:FF:000005">
    <property type="entry name" value="Putative Cation diffusion facilitator 1"/>
    <property type="match status" value="1"/>
</dbReference>
<keyword evidence="5 7" id="KW-0472">Membrane</keyword>
<evidence type="ECO:0000313" key="10">
    <source>
        <dbReference type="Proteomes" id="UP001221413"/>
    </source>
</evidence>
<feature type="region of interest" description="Disordered" evidence="6">
    <location>
        <begin position="1"/>
        <end position="32"/>
    </location>
</feature>